<evidence type="ECO:0000313" key="1">
    <source>
        <dbReference type="EMBL" id="HIX64897.1"/>
    </source>
</evidence>
<dbReference type="SFLD" id="SFLDS00003">
    <property type="entry name" value="Haloacid_Dehalogenase"/>
    <property type="match status" value="1"/>
</dbReference>
<gene>
    <name evidence="1" type="ORF">H9736_01470</name>
</gene>
<dbReference type="EMBL" id="DXES01000032">
    <property type="protein sequence ID" value="HIX64897.1"/>
    <property type="molecule type" value="Genomic_DNA"/>
</dbReference>
<protein>
    <submittedName>
        <fullName evidence="1">HAD family phosphatase</fullName>
    </submittedName>
</protein>
<evidence type="ECO:0000313" key="2">
    <source>
        <dbReference type="Proteomes" id="UP000886800"/>
    </source>
</evidence>
<dbReference type="PRINTS" id="PR00413">
    <property type="entry name" value="HADHALOGNASE"/>
</dbReference>
<dbReference type="InterPro" id="IPR006439">
    <property type="entry name" value="HAD-SF_hydro_IA"/>
</dbReference>
<dbReference type="PANTHER" id="PTHR18901:SF38">
    <property type="entry name" value="PSEUDOURIDINE-5'-PHOSPHATASE"/>
    <property type="match status" value="1"/>
</dbReference>
<dbReference type="GO" id="GO:0016791">
    <property type="term" value="F:phosphatase activity"/>
    <property type="evidence" value="ECO:0007669"/>
    <property type="project" value="TreeGrafter"/>
</dbReference>
<dbReference type="Gene3D" id="1.10.150.240">
    <property type="entry name" value="Putative phosphatase, domain 2"/>
    <property type="match status" value="1"/>
</dbReference>
<sequence>MIRGAIFDLDGTLLDSMPLWDTLAEQFLAQRGIQAPPGLRALLKPMDMPTTARYLKERFTLPETPEQLAQQIDGMAEDAYLHRLPLKAGVRAYLEALRAQGVRMCVATATDRPLVEGALERLGVLGWFDFVLTCTEVGVGKQRPDIYLLALERLGTPREATVVFEDSPHALRTAQSAGLRTAAVYEPSARLEPDAQGALDAAETVIYAYSKSEVEKL</sequence>
<dbReference type="InterPro" id="IPR023214">
    <property type="entry name" value="HAD_sf"/>
</dbReference>
<organism evidence="1 2">
    <name type="scientific">Candidatus Anaerotruncus excrementipullorum</name>
    <dbReference type="NCBI Taxonomy" id="2838465"/>
    <lineage>
        <taxon>Bacteria</taxon>
        <taxon>Bacillati</taxon>
        <taxon>Bacillota</taxon>
        <taxon>Clostridia</taxon>
        <taxon>Eubacteriales</taxon>
        <taxon>Oscillospiraceae</taxon>
        <taxon>Anaerotruncus</taxon>
    </lineage>
</organism>
<reference evidence="1" key="1">
    <citation type="journal article" date="2021" name="PeerJ">
        <title>Extensive microbial diversity within the chicken gut microbiome revealed by metagenomics and culture.</title>
        <authorList>
            <person name="Gilroy R."/>
            <person name="Ravi A."/>
            <person name="Getino M."/>
            <person name="Pursley I."/>
            <person name="Horton D.L."/>
            <person name="Alikhan N.F."/>
            <person name="Baker D."/>
            <person name="Gharbi K."/>
            <person name="Hall N."/>
            <person name="Watson M."/>
            <person name="Adriaenssens E.M."/>
            <person name="Foster-Nyarko E."/>
            <person name="Jarju S."/>
            <person name="Secka A."/>
            <person name="Antonio M."/>
            <person name="Oren A."/>
            <person name="Chaudhuri R.R."/>
            <person name="La Ragione R."/>
            <person name="Hildebrand F."/>
            <person name="Pallen M.J."/>
        </authorList>
    </citation>
    <scope>NUCLEOTIDE SEQUENCE</scope>
    <source>
        <strain evidence="1">CHK188-5543</strain>
    </source>
</reference>
<dbReference type="InterPro" id="IPR023198">
    <property type="entry name" value="PGP-like_dom2"/>
</dbReference>
<dbReference type="CDD" id="cd07505">
    <property type="entry name" value="HAD_BPGM-like"/>
    <property type="match status" value="1"/>
</dbReference>
<accession>A0A9D1WQ71</accession>
<dbReference type="PANTHER" id="PTHR18901">
    <property type="entry name" value="2-DEOXYGLUCOSE-6-PHOSPHATE PHOSPHATASE 2"/>
    <property type="match status" value="1"/>
</dbReference>
<dbReference type="Gene3D" id="3.40.50.1000">
    <property type="entry name" value="HAD superfamily/HAD-like"/>
    <property type="match status" value="1"/>
</dbReference>
<dbReference type="SUPFAM" id="SSF56784">
    <property type="entry name" value="HAD-like"/>
    <property type="match status" value="1"/>
</dbReference>
<dbReference type="SFLD" id="SFLDG01129">
    <property type="entry name" value="C1.5:_HAD__Beta-PGM__Phosphata"/>
    <property type="match status" value="1"/>
</dbReference>
<dbReference type="Proteomes" id="UP000886800">
    <property type="component" value="Unassembled WGS sequence"/>
</dbReference>
<dbReference type="InterPro" id="IPR036412">
    <property type="entry name" value="HAD-like_sf"/>
</dbReference>
<comment type="caution">
    <text evidence="1">The sequence shown here is derived from an EMBL/GenBank/DDBJ whole genome shotgun (WGS) entry which is preliminary data.</text>
</comment>
<dbReference type="AlphaFoldDB" id="A0A9D1WQ71"/>
<reference evidence="1" key="2">
    <citation type="submission" date="2021-04" db="EMBL/GenBank/DDBJ databases">
        <authorList>
            <person name="Gilroy R."/>
        </authorList>
    </citation>
    <scope>NUCLEOTIDE SEQUENCE</scope>
    <source>
        <strain evidence="1">CHK188-5543</strain>
    </source>
</reference>
<dbReference type="NCBIfam" id="TIGR01509">
    <property type="entry name" value="HAD-SF-IA-v3"/>
    <property type="match status" value="1"/>
</dbReference>
<proteinExistence type="predicted"/>
<name>A0A9D1WQ71_9FIRM</name>
<dbReference type="Pfam" id="PF00702">
    <property type="entry name" value="Hydrolase"/>
    <property type="match status" value="1"/>
</dbReference>